<dbReference type="EMBL" id="JAMRDG010000002">
    <property type="protein sequence ID" value="KAJ3684592.1"/>
    <property type="molecule type" value="Genomic_DNA"/>
</dbReference>
<dbReference type="GO" id="GO:0005524">
    <property type="term" value="F:ATP binding"/>
    <property type="evidence" value="ECO:0007669"/>
    <property type="project" value="InterPro"/>
</dbReference>
<dbReference type="PANTHER" id="PTHR27006">
    <property type="entry name" value="PROMASTIGOTE SURFACE ANTIGEN PROTEIN PSA"/>
    <property type="match status" value="1"/>
</dbReference>
<dbReference type="Proteomes" id="UP001210211">
    <property type="component" value="Unassembled WGS sequence"/>
</dbReference>
<organism evidence="3 4">
    <name type="scientific">Rhynchospora tenuis</name>
    <dbReference type="NCBI Taxonomy" id="198213"/>
    <lineage>
        <taxon>Eukaryota</taxon>
        <taxon>Viridiplantae</taxon>
        <taxon>Streptophyta</taxon>
        <taxon>Embryophyta</taxon>
        <taxon>Tracheophyta</taxon>
        <taxon>Spermatophyta</taxon>
        <taxon>Magnoliopsida</taxon>
        <taxon>Liliopsida</taxon>
        <taxon>Poales</taxon>
        <taxon>Cyperaceae</taxon>
        <taxon>Cyperoideae</taxon>
        <taxon>Rhynchosporeae</taxon>
        <taxon>Rhynchospora</taxon>
    </lineage>
</organism>
<dbReference type="InterPro" id="IPR000719">
    <property type="entry name" value="Prot_kinase_dom"/>
</dbReference>
<comment type="caution">
    <text evidence="3">The sequence shown here is derived from an EMBL/GenBank/DDBJ whole genome shotgun (WGS) entry which is preliminary data.</text>
</comment>
<dbReference type="SUPFAM" id="SSF56112">
    <property type="entry name" value="Protein kinase-like (PK-like)"/>
    <property type="match status" value="1"/>
</dbReference>
<feature type="region of interest" description="Disordered" evidence="1">
    <location>
        <begin position="113"/>
        <end position="143"/>
    </location>
</feature>
<keyword evidence="4" id="KW-1185">Reference proteome</keyword>
<dbReference type="PROSITE" id="PS50011">
    <property type="entry name" value="PROTEIN_KINASE_DOM"/>
    <property type="match status" value="1"/>
</dbReference>
<dbReference type="AlphaFoldDB" id="A0AAD5Z234"/>
<protein>
    <recommendedName>
        <fullName evidence="2">Protein kinase domain-containing protein</fullName>
    </recommendedName>
</protein>
<sequence>MAPEYISHGNFSAKSDVYSFGVLLLEIIIGQKNSSFAGSACMSNLIDYAMMHWKNGTTSELKDPILEEEFIEEIKRCVHVALLCVQEDPVDRPNMETVKNMLVSPSIVIPDVPNSRIRNNASTTDTSTTGSQAGSSTTKNPQE</sequence>
<evidence type="ECO:0000259" key="2">
    <source>
        <dbReference type="PROSITE" id="PS50011"/>
    </source>
</evidence>
<feature type="domain" description="Protein kinase" evidence="2">
    <location>
        <begin position="1"/>
        <end position="107"/>
    </location>
</feature>
<dbReference type="PANTHER" id="PTHR27006:SF634">
    <property type="entry name" value="RECEPTOR-LIKE SERINE_THREONINE-PROTEIN KINASE"/>
    <property type="match status" value="1"/>
</dbReference>
<dbReference type="GO" id="GO:0004672">
    <property type="term" value="F:protein kinase activity"/>
    <property type="evidence" value="ECO:0007669"/>
    <property type="project" value="InterPro"/>
</dbReference>
<evidence type="ECO:0000313" key="4">
    <source>
        <dbReference type="Proteomes" id="UP001210211"/>
    </source>
</evidence>
<dbReference type="Gene3D" id="1.10.510.10">
    <property type="entry name" value="Transferase(Phosphotransferase) domain 1"/>
    <property type="match status" value="1"/>
</dbReference>
<dbReference type="InterPro" id="IPR001245">
    <property type="entry name" value="Ser-Thr/Tyr_kinase_cat_dom"/>
</dbReference>
<proteinExistence type="predicted"/>
<name>A0AAD5Z234_9POAL</name>
<dbReference type="Pfam" id="PF07714">
    <property type="entry name" value="PK_Tyr_Ser-Thr"/>
    <property type="match status" value="1"/>
</dbReference>
<evidence type="ECO:0000256" key="1">
    <source>
        <dbReference type="SAM" id="MobiDB-lite"/>
    </source>
</evidence>
<dbReference type="InterPro" id="IPR011009">
    <property type="entry name" value="Kinase-like_dom_sf"/>
</dbReference>
<evidence type="ECO:0000313" key="3">
    <source>
        <dbReference type="EMBL" id="KAJ3684592.1"/>
    </source>
</evidence>
<accession>A0AAD5Z234</accession>
<reference evidence="3 4" key="1">
    <citation type="journal article" date="2022" name="Cell">
        <title>Repeat-based holocentromeres influence genome architecture and karyotype evolution.</title>
        <authorList>
            <person name="Hofstatter P.G."/>
            <person name="Thangavel G."/>
            <person name="Lux T."/>
            <person name="Neumann P."/>
            <person name="Vondrak T."/>
            <person name="Novak P."/>
            <person name="Zhang M."/>
            <person name="Costa L."/>
            <person name="Castellani M."/>
            <person name="Scott A."/>
            <person name="Toegelov H."/>
            <person name="Fuchs J."/>
            <person name="Mata-Sucre Y."/>
            <person name="Dias Y."/>
            <person name="Vanzela A.L.L."/>
            <person name="Huettel B."/>
            <person name="Almeida C.C.S."/>
            <person name="Simkova H."/>
            <person name="Souza G."/>
            <person name="Pedrosa-Harand A."/>
            <person name="Macas J."/>
            <person name="Mayer K.F.X."/>
            <person name="Houben A."/>
            <person name="Marques A."/>
        </authorList>
    </citation>
    <scope>NUCLEOTIDE SEQUENCE [LARGE SCALE GENOMIC DNA]</scope>
    <source>
        <strain evidence="3">RhyTen1mFocal</strain>
    </source>
</reference>
<gene>
    <name evidence="3" type="ORF">LUZ61_013756</name>
</gene>
<feature type="compositionally biased region" description="Low complexity" evidence="1">
    <location>
        <begin position="121"/>
        <end position="143"/>
    </location>
</feature>